<evidence type="ECO:0000313" key="3">
    <source>
        <dbReference type="Proteomes" id="UP000078486"/>
    </source>
</evidence>
<evidence type="ECO:0000259" key="1">
    <source>
        <dbReference type="Pfam" id="PF04028"/>
    </source>
</evidence>
<name>A0A178IDK8_9BACT</name>
<sequence length="194" mass="21279">MRIELTAGSRRAFTYRERPVTFALWHNRTFMLTQLIGRYRAGRALCALTSTSKDGALMGALLGLLGLRVIRGSSSNNGRDAAQKLIAALRAGHDVGLTPDGPKGPIYEVKPGTVIVAKNGRSAIVAVGVVYETAWRLGTWDRFPLPRPFSRVRIYGRLLDTVEKDRASAVAEELEQTLREINPVETGRDGEVGF</sequence>
<evidence type="ECO:0000313" key="2">
    <source>
        <dbReference type="EMBL" id="OAM87149.1"/>
    </source>
</evidence>
<dbReference type="EMBL" id="LRRQ01000183">
    <property type="protein sequence ID" value="OAM87149.1"/>
    <property type="molecule type" value="Genomic_DNA"/>
</dbReference>
<keyword evidence="3" id="KW-1185">Reference proteome</keyword>
<proteinExistence type="predicted"/>
<dbReference type="AlphaFoldDB" id="A0A178IDK8"/>
<gene>
    <name evidence="2" type="ORF">AW736_24270</name>
</gene>
<dbReference type="STRING" id="1184151.AW736_24270"/>
<feature type="domain" description="DUF374" evidence="1">
    <location>
        <begin position="39"/>
        <end position="105"/>
    </location>
</feature>
<accession>A0A178IDK8</accession>
<dbReference type="Pfam" id="PF04028">
    <property type="entry name" value="DUF374"/>
    <property type="match status" value="1"/>
</dbReference>
<organism evidence="2 3">
    <name type="scientific">Termitidicoccus mucosus</name>
    <dbReference type="NCBI Taxonomy" id="1184151"/>
    <lineage>
        <taxon>Bacteria</taxon>
        <taxon>Pseudomonadati</taxon>
        <taxon>Verrucomicrobiota</taxon>
        <taxon>Opitutia</taxon>
        <taxon>Opitutales</taxon>
        <taxon>Opitutaceae</taxon>
        <taxon>Termitidicoccus</taxon>
    </lineage>
</organism>
<protein>
    <recommendedName>
        <fullName evidence="1">DUF374 domain-containing protein</fullName>
    </recommendedName>
</protein>
<dbReference type="Proteomes" id="UP000078486">
    <property type="component" value="Unassembled WGS sequence"/>
</dbReference>
<reference evidence="2 3" key="1">
    <citation type="submission" date="2016-01" db="EMBL/GenBank/DDBJ databases">
        <title>High potential of lignocellulose degradation of a new Verrucomicrobia species.</title>
        <authorList>
            <person name="Wang Y."/>
            <person name="Shi Y."/>
            <person name="Qiu Z."/>
            <person name="Liu S."/>
            <person name="Yang H."/>
        </authorList>
    </citation>
    <scope>NUCLEOTIDE SEQUENCE [LARGE SCALE GENOMIC DNA]</scope>
    <source>
        <strain evidence="2 3">TSB47</strain>
    </source>
</reference>
<dbReference type="InterPro" id="IPR007172">
    <property type="entry name" value="DUF374"/>
</dbReference>
<comment type="caution">
    <text evidence="2">The sequence shown here is derived from an EMBL/GenBank/DDBJ whole genome shotgun (WGS) entry which is preliminary data.</text>
</comment>